<name>A0A4R1SBF9_HYDET</name>
<dbReference type="PANTHER" id="PTHR32089:SF112">
    <property type="entry name" value="LYSOZYME-LIKE PROTEIN-RELATED"/>
    <property type="match status" value="1"/>
</dbReference>
<dbReference type="PROSITE" id="PS50111">
    <property type="entry name" value="CHEMOTAXIS_TRANSDUC_2"/>
    <property type="match status" value="1"/>
</dbReference>
<dbReference type="GO" id="GO:0016020">
    <property type="term" value="C:membrane"/>
    <property type="evidence" value="ECO:0007669"/>
    <property type="project" value="InterPro"/>
</dbReference>
<protein>
    <submittedName>
        <fullName evidence="7">Methyl-accepting chemotaxis protein</fullName>
    </submittedName>
</protein>
<dbReference type="Pfam" id="PF00672">
    <property type="entry name" value="HAMP"/>
    <property type="match status" value="1"/>
</dbReference>
<keyword evidence="8" id="KW-1185">Reference proteome</keyword>
<sequence>MGKLKLGFMGKRDGLIFSFLSRFKVLHQILATVVILILFLAIEGYSSLGIIDQMQEVTRKVFNQSTQAAATINAAKEAMSRLRQDYLAVLAGVAFMSAPGTETLSTALSGLVSGYPEEAERVRKQEQKIRELAQQPVNRENFEQLDRELNILGIIVNSLQDKNTSGALTAMNFGNQYSSQARWVTTVTLVLCIGIALILGFLIASSISRPLKRMVEASYSLAFGNLSQKVQGEGCHEVKEVVNGLNHAIEGLQKLIRDIHERSEVLLAASKDLHVAAAESGRSAGEVSRAMEELTRGSSEQANQVIEAVAAVNQLSELVRQVTADAEAMAETSGKVATSAASGQTVTRNVAAEMNEIYGSTQAVAAVMGELTQASEKIDEFTAVIQGIAEQTSLLALNASIEAARAGEHGRGFAVVAEETGKLAEQSKTAAQMIVGVVEEMRGKTRHAVQLSQTGITRVESGKNLTTAAMTTFDEIFRVLDKMVTQTERVAGSVRQMAEKNEKAIAAMTTIAAVSEQSTASTQEVSATAEEQSAGSEQVMALAENLAGVANSLKESVSVFTIDAEPLPDQNR</sequence>
<keyword evidence="4" id="KW-1133">Transmembrane helix</keyword>
<evidence type="ECO:0000256" key="2">
    <source>
        <dbReference type="ARBA" id="ARBA00029447"/>
    </source>
</evidence>
<dbReference type="PANTHER" id="PTHR32089">
    <property type="entry name" value="METHYL-ACCEPTING CHEMOTAXIS PROTEIN MCPB"/>
    <property type="match status" value="1"/>
</dbReference>
<dbReference type="Gene3D" id="6.10.340.10">
    <property type="match status" value="1"/>
</dbReference>
<dbReference type="Pfam" id="PF00015">
    <property type="entry name" value="MCPsignal"/>
    <property type="match status" value="1"/>
</dbReference>
<proteinExistence type="inferred from homology"/>
<comment type="similarity">
    <text evidence="2">Belongs to the methyl-accepting chemotaxis (MCP) protein family.</text>
</comment>
<dbReference type="Proteomes" id="UP000295008">
    <property type="component" value="Unassembled WGS sequence"/>
</dbReference>
<feature type="domain" description="Methyl-accepting transducer" evidence="5">
    <location>
        <begin position="276"/>
        <end position="512"/>
    </location>
</feature>
<keyword evidence="1 3" id="KW-0807">Transducer</keyword>
<accession>A0A4R1SBF9</accession>
<feature type="transmembrane region" description="Helical" evidence="4">
    <location>
        <begin position="183"/>
        <end position="204"/>
    </location>
</feature>
<feature type="transmembrane region" description="Helical" evidence="4">
    <location>
        <begin position="25"/>
        <end position="45"/>
    </location>
</feature>
<dbReference type="InterPro" id="IPR003660">
    <property type="entry name" value="HAMP_dom"/>
</dbReference>
<organism evidence="7 8">
    <name type="scientific">Hydrogenispora ethanolica</name>
    <dbReference type="NCBI Taxonomy" id="1082276"/>
    <lineage>
        <taxon>Bacteria</taxon>
        <taxon>Bacillati</taxon>
        <taxon>Bacillota</taxon>
        <taxon>Hydrogenispora</taxon>
    </lineage>
</organism>
<gene>
    <name evidence="7" type="ORF">EDC14_1001168</name>
</gene>
<comment type="caution">
    <text evidence="7">The sequence shown here is derived from an EMBL/GenBank/DDBJ whole genome shotgun (WGS) entry which is preliminary data.</text>
</comment>
<reference evidence="7 8" key="1">
    <citation type="submission" date="2019-03" db="EMBL/GenBank/DDBJ databases">
        <title>Genomic Encyclopedia of Type Strains, Phase IV (KMG-IV): sequencing the most valuable type-strain genomes for metagenomic binning, comparative biology and taxonomic classification.</title>
        <authorList>
            <person name="Goeker M."/>
        </authorList>
    </citation>
    <scope>NUCLEOTIDE SEQUENCE [LARGE SCALE GENOMIC DNA]</scope>
    <source>
        <strain evidence="7 8">LX-B</strain>
    </source>
</reference>
<dbReference type="GO" id="GO:0007165">
    <property type="term" value="P:signal transduction"/>
    <property type="evidence" value="ECO:0007669"/>
    <property type="project" value="UniProtKB-KW"/>
</dbReference>
<keyword evidence="4" id="KW-0472">Membrane</keyword>
<dbReference type="SUPFAM" id="SSF58104">
    <property type="entry name" value="Methyl-accepting chemotaxis protein (MCP) signaling domain"/>
    <property type="match status" value="1"/>
</dbReference>
<dbReference type="SMART" id="SM00283">
    <property type="entry name" value="MA"/>
    <property type="match status" value="1"/>
</dbReference>
<dbReference type="RefSeq" id="WP_165907688.1">
    <property type="nucleotide sequence ID" value="NZ_SLUN01000001.1"/>
</dbReference>
<evidence type="ECO:0000256" key="3">
    <source>
        <dbReference type="PROSITE-ProRule" id="PRU00284"/>
    </source>
</evidence>
<keyword evidence="4" id="KW-0812">Transmembrane</keyword>
<evidence type="ECO:0000313" key="7">
    <source>
        <dbReference type="EMBL" id="TCL76883.1"/>
    </source>
</evidence>
<evidence type="ECO:0000313" key="8">
    <source>
        <dbReference type="Proteomes" id="UP000295008"/>
    </source>
</evidence>
<evidence type="ECO:0000256" key="1">
    <source>
        <dbReference type="ARBA" id="ARBA00023224"/>
    </source>
</evidence>
<feature type="domain" description="HAMP" evidence="6">
    <location>
        <begin position="205"/>
        <end position="257"/>
    </location>
</feature>
<dbReference type="PROSITE" id="PS50885">
    <property type="entry name" value="HAMP"/>
    <property type="match status" value="1"/>
</dbReference>
<dbReference type="Gene3D" id="1.10.287.950">
    <property type="entry name" value="Methyl-accepting chemotaxis protein"/>
    <property type="match status" value="1"/>
</dbReference>
<evidence type="ECO:0000259" key="5">
    <source>
        <dbReference type="PROSITE" id="PS50111"/>
    </source>
</evidence>
<evidence type="ECO:0000256" key="4">
    <source>
        <dbReference type="SAM" id="Phobius"/>
    </source>
</evidence>
<dbReference type="InterPro" id="IPR004089">
    <property type="entry name" value="MCPsignal_dom"/>
</dbReference>
<dbReference type="EMBL" id="SLUN01000001">
    <property type="protein sequence ID" value="TCL76883.1"/>
    <property type="molecule type" value="Genomic_DNA"/>
</dbReference>
<dbReference type="AlphaFoldDB" id="A0A4R1SBF9"/>
<evidence type="ECO:0000259" key="6">
    <source>
        <dbReference type="PROSITE" id="PS50885"/>
    </source>
</evidence>